<dbReference type="GO" id="GO:0046872">
    <property type="term" value="F:metal ion binding"/>
    <property type="evidence" value="ECO:0007669"/>
    <property type="project" value="UniProtKB-UniRule"/>
</dbReference>
<keyword evidence="4" id="KW-0808">Transferase</keyword>
<evidence type="ECO:0000259" key="10">
    <source>
        <dbReference type="Pfam" id="PF01432"/>
    </source>
</evidence>
<comment type="similarity">
    <text evidence="9">Belongs to the peptidase M3 family.</text>
</comment>
<feature type="domain" description="Methyltransferase type 11" evidence="11">
    <location>
        <begin position="43"/>
        <end position="136"/>
    </location>
</feature>
<evidence type="ECO:0000256" key="1">
    <source>
        <dbReference type="ARBA" id="ARBA00008361"/>
    </source>
</evidence>
<comment type="similarity">
    <text evidence="1">Belongs to the methyltransferase superfamily.</text>
</comment>
<evidence type="ECO:0000313" key="12">
    <source>
        <dbReference type="EMBL" id="CRK16124.1"/>
    </source>
</evidence>
<accession>A0A0G4L295</accession>
<dbReference type="InterPro" id="IPR024077">
    <property type="entry name" value="Neurolysin/TOP_dom2"/>
</dbReference>
<evidence type="ECO:0000259" key="11">
    <source>
        <dbReference type="Pfam" id="PF08241"/>
    </source>
</evidence>
<dbReference type="CDD" id="cd02440">
    <property type="entry name" value="AdoMet_MTases"/>
    <property type="match status" value="1"/>
</dbReference>
<evidence type="ECO:0000256" key="3">
    <source>
        <dbReference type="ARBA" id="ARBA00022670"/>
    </source>
</evidence>
<dbReference type="Proteomes" id="UP000045706">
    <property type="component" value="Unassembled WGS sequence"/>
</dbReference>
<keyword evidence="2" id="KW-0489">Methyltransferase</keyword>
<protein>
    <submittedName>
        <fullName evidence="12">Uncharacterized protein</fullName>
    </submittedName>
</protein>
<dbReference type="Gene3D" id="3.40.390.10">
    <property type="entry name" value="Collagenase (Catalytic Domain)"/>
    <property type="match status" value="1"/>
</dbReference>
<dbReference type="SUPFAM" id="SSF53335">
    <property type="entry name" value="S-adenosyl-L-methionine-dependent methyltransferases"/>
    <property type="match status" value="1"/>
</dbReference>
<dbReference type="GO" id="GO:0006508">
    <property type="term" value="P:proteolysis"/>
    <property type="evidence" value="ECO:0007669"/>
    <property type="project" value="UniProtKB-KW"/>
</dbReference>
<comment type="cofactor">
    <cofactor evidence="9">
        <name>Zn(2+)</name>
        <dbReference type="ChEBI" id="CHEBI:29105"/>
    </cofactor>
    <text evidence="9">Binds 1 zinc ion.</text>
</comment>
<dbReference type="InterPro" id="IPR013216">
    <property type="entry name" value="Methyltransf_11"/>
</dbReference>
<dbReference type="GO" id="GO:0008757">
    <property type="term" value="F:S-adenosylmethionine-dependent methyltransferase activity"/>
    <property type="evidence" value="ECO:0007669"/>
    <property type="project" value="InterPro"/>
</dbReference>
<dbReference type="InterPro" id="IPR001567">
    <property type="entry name" value="Pept_M3A_M3B_dom"/>
</dbReference>
<evidence type="ECO:0000256" key="4">
    <source>
        <dbReference type="ARBA" id="ARBA00022679"/>
    </source>
</evidence>
<dbReference type="AlphaFoldDB" id="A0A0G4L295"/>
<keyword evidence="3 9" id="KW-0645">Protease</keyword>
<dbReference type="PANTHER" id="PTHR44942">
    <property type="entry name" value="METHYLTRANSF_11 DOMAIN-CONTAINING PROTEIN"/>
    <property type="match status" value="1"/>
</dbReference>
<reference evidence="13" key="1">
    <citation type="submission" date="2015-05" db="EMBL/GenBank/DDBJ databases">
        <authorList>
            <person name="Fogelqvist Johan"/>
        </authorList>
    </citation>
    <scope>NUCLEOTIDE SEQUENCE [LARGE SCALE GENOMIC DNA]</scope>
</reference>
<proteinExistence type="inferred from homology"/>
<feature type="domain" description="Peptidase M3A/M3B catalytic" evidence="10">
    <location>
        <begin position="315"/>
        <end position="503"/>
    </location>
</feature>
<dbReference type="GO" id="GO:0032259">
    <property type="term" value="P:methylation"/>
    <property type="evidence" value="ECO:0007669"/>
    <property type="project" value="UniProtKB-KW"/>
</dbReference>
<dbReference type="InterPro" id="IPR029063">
    <property type="entry name" value="SAM-dependent_MTases_sf"/>
</dbReference>
<sequence length="506" mass="56404">MSVFARPTFSAAGYAAFRPAYPASLFRTVLAYHRAPSASGTLLDLGCGHGLIARALSPEFGRVVAIEPSGGMVKQASKLTDDPKITFRQASSEDLSFVPDASVDLVVAGQASHWFDYTKAWPELARVVRSGGSLAFWGYKDNILLGFPEVNQILEDACYGEDEVVPGMESMAAYWEKPGRDILRDSLRAVVPPPSDWTDIQRMVFEPDRKTSSVAPENEDRAWLQKRLKLGEFEGYLRTFSAFSGWREAHPASKSRADGGRGDVVDVVFDKMIEAVPAWKAKGEAWREVEVDAVWGTVIILAKRAQYIQREVQLRDFVEAPSQMLENWCWTPSVLTSLSSHYETGEKIPDDLVEKLMSTKHVNSALFNLRQLHFGIFDMTIHTPKTHEEVKNLKLSELYNNLRSEIAGLKGPEAKGEKGGNGQATFGHLIGGYDAGYYGYLYSEVYSTDMFHSVFKADPMNGKEGRRYRHTVLEKGGSRDEMVSLEEFLGRKPSTAAFYKELGIPI</sequence>
<evidence type="ECO:0000256" key="2">
    <source>
        <dbReference type="ARBA" id="ARBA00022603"/>
    </source>
</evidence>
<evidence type="ECO:0000313" key="13">
    <source>
        <dbReference type="Proteomes" id="UP000045706"/>
    </source>
</evidence>
<evidence type="ECO:0000256" key="8">
    <source>
        <dbReference type="ARBA" id="ARBA00023049"/>
    </source>
</evidence>
<evidence type="ECO:0000256" key="6">
    <source>
        <dbReference type="ARBA" id="ARBA00022801"/>
    </source>
</evidence>
<dbReference type="PANTHER" id="PTHR44942:SF4">
    <property type="entry name" value="METHYLTRANSFERASE TYPE 11 DOMAIN-CONTAINING PROTEIN"/>
    <property type="match status" value="1"/>
</dbReference>
<keyword evidence="5 9" id="KW-0479">Metal-binding</keyword>
<gene>
    <name evidence="12" type="ORF">BN1723_002296</name>
</gene>
<dbReference type="Gene3D" id="3.40.50.150">
    <property type="entry name" value="Vaccinia Virus protein VP39"/>
    <property type="match status" value="1"/>
</dbReference>
<keyword evidence="8 9" id="KW-0482">Metalloprotease</keyword>
<dbReference type="Pfam" id="PF01432">
    <property type="entry name" value="Peptidase_M3"/>
    <property type="match status" value="1"/>
</dbReference>
<dbReference type="Gene3D" id="1.10.1370.10">
    <property type="entry name" value="Neurolysin, domain 3"/>
    <property type="match status" value="1"/>
</dbReference>
<keyword evidence="7 9" id="KW-0862">Zinc</keyword>
<evidence type="ECO:0000256" key="7">
    <source>
        <dbReference type="ARBA" id="ARBA00022833"/>
    </source>
</evidence>
<keyword evidence="6 9" id="KW-0378">Hydrolase</keyword>
<dbReference type="Pfam" id="PF08241">
    <property type="entry name" value="Methyltransf_11"/>
    <property type="match status" value="1"/>
</dbReference>
<dbReference type="SUPFAM" id="SSF55486">
    <property type="entry name" value="Metalloproteases ('zincins'), catalytic domain"/>
    <property type="match status" value="1"/>
</dbReference>
<organism evidence="12 13">
    <name type="scientific">Verticillium longisporum</name>
    <name type="common">Verticillium dahliae var. longisporum</name>
    <dbReference type="NCBI Taxonomy" id="100787"/>
    <lineage>
        <taxon>Eukaryota</taxon>
        <taxon>Fungi</taxon>
        <taxon>Dikarya</taxon>
        <taxon>Ascomycota</taxon>
        <taxon>Pezizomycotina</taxon>
        <taxon>Sordariomycetes</taxon>
        <taxon>Hypocreomycetidae</taxon>
        <taxon>Glomerellales</taxon>
        <taxon>Plectosphaerellaceae</taxon>
        <taxon>Verticillium</taxon>
    </lineage>
</organism>
<dbReference type="InterPro" id="IPR024079">
    <property type="entry name" value="MetalloPept_cat_dom_sf"/>
</dbReference>
<evidence type="ECO:0000256" key="9">
    <source>
        <dbReference type="RuleBase" id="RU003435"/>
    </source>
</evidence>
<dbReference type="InterPro" id="IPR051052">
    <property type="entry name" value="Diverse_substrate_MTase"/>
</dbReference>
<dbReference type="GO" id="GO:0004222">
    <property type="term" value="F:metalloendopeptidase activity"/>
    <property type="evidence" value="ECO:0007669"/>
    <property type="project" value="InterPro"/>
</dbReference>
<dbReference type="EMBL" id="CVQI01006668">
    <property type="protein sequence ID" value="CRK16124.1"/>
    <property type="molecule type" value="Genomic_DNA"/>
</dbReference>
<evidence type="ECO:0000256" key="5">
    <source>
        <dbReference type="ARBA" id="ARBA00022723"/>
    </source>
</evidence>
<name>A0A0G4L295_VERLO</name>